<protein>
    <submittedName>
        <fullName evidence="1">Uncharacterized protein</fullName>
    </submittedName>
</protein>
<dbReference type="Proteomes" id="UP000664859">
    <property type="component" value="Unassembled WGS sequence"/>
</dbReference>
<organism evidence="1 2">
    <name type="scientific">Tribonema minus</name>
    <dbReference type="NCBI Taxonomy" id="303371"/>
    <lineage>
        <taxon>Eukaryota</taxon>
        <taxon>Sar</taxon>
        <taxon>Stramenopiles</taxon>
        <taxon>Ochrophyta</taxon>
        <taxon>PX clade</taxon>
        <taxon>Xanthophyceae</taxon>
        <taxon>Tribonematales</taxon>
        <taxon>Tribonemataceae</taxon>
        <taxon>Tribonema</taxon>
    </lineage>
</organism>
<gene>
    <name evidence="1" type="ORF">JKP88DRAFT_178405</name>
</gene>
<dbReference type="Gene3D" id="1.25.10.10">
    <property type="entry name" value="Leucine-rich Repeat Variant"/>
    <property type="match status" value="1"/>
</dbReference>
<dbReference type="EMBL" id="JAFCMP010000078">
    <property type="protein sequence ID" value="KAG5188085.1"/>
    <property type="molecule type" value="Genomic_DNA"/>
</dbReference>
<dbReference type="AlphaFoldDB" id="A0A835Z6T9"/>
<comment type="caution">
    <text evidence="1">The sequence shown here is derived from an EMBL/GenBank/DDBJ whole genome shotgun (WGS) entry which is preliminary data.</text>
</comment>
<name>A0A835Z6T9_9STRA</name>
<accession>A0A835Z6T9</accession>
<reference evidence="1" key="1">
    <citation type="submission" date="2021-02" db="EMBL/GenBank/DDBJ databases">
        <title>First Annotated Genome of the Yellow-green Alga Tribonema minus.</title>
        <authorList>
            <person name="Mahan K.M."/>
        </authorList>
    </citation>
    <scope>NUCLEOTIDE SEQUENCE</scope>
    <source>
        <strain evidence="1">UTEX B ZZ1240</strain>
    </source>
</reference>
<dbReference type="SUPFAM" id="SSF48371">
    <property type="entry name" value="ARM repeat"/>
    <property type="match status" value="1"/>
</dbReference>
<dbReference type="InterPro" id="IPR011989">
    <property type="entry name" value="ARM-like"/>
</dbReference>
<proteinExistence type="predicted"/>
<evidence type="ECO:0000313" key="2">
    <source>
        <dbReference type="Proteomes" id="UP000664859"/>
    </source>
</evidence>
<dbReference type="InterPro" id="IPR016024">
    <property type="entry name" value="ARM-type_fold"/>
</dbReference>
<evidence type="ECO:0000313" key="1">
    <source>
        <dbReference type="EMBL" id="KAG5188085.1"/>
    </source>
</evidence>
<sequence>MTAHDADLQRYCELIIGAMRAHDTSAAVQQAGLRAMFGAASSCQGLLALGAGEVFARALLSHAGHAGVLDEGILVLAAITRDRATHGPMGAAGACEALVQALSERLSADVDAKVVAGGLWAIYHLAADDANRGRLSVAGAEELVLGIMQHYLEDGFVQGAGQQAATRLIQ</sequence>
<keyword evidence="2" id="KW-1185">Reference proteome</keyword>